<accession>A0ABT8DY94</accession>
<sequence length="112" mass="12195">MPPRPAPSPGRPAVPDPLPIAQALRQHDGLARLGQLIRESNRRLEAIRPALPGALASFVKPGPVDEQGWTLLVANAAVAAKLRHLQPRLEQLLQEQGLLPALLRIKVQQQQP</sequence>
<name>A0ABT8DY94_9BURK</name>
<dbReference type="Proteomes" id="UP001228044">
    <property type="component" value="Unassembled WGS sequence"/>
</dbReference>
<evidence type="ECO:0000313" key="2">
    <source>
        <dbReference type="Proteomes" id="UP001228044"/>
    </source>
</evidence>
<proteinExistence type="predicted"/>
<gene>
    <name evidence="1" type="ORF">QWJ38_17685</name>
</gene>
<comment type="caution">
    <text evidence="1">The sequence shown here is derived from an EMBL/GenBank/DDBJ whole genome shotgun (WGS) entry which is preliminary data.</text>
</comment>
<evidence type="ECO:0000313" key="1">
    <source>
        <dbReference type="EMBL" id="MDN3922126.1"/>
    </source>
</evidence>
<organism evidence="1 2">
    <name type="scientific">Roseateles violae</name>
    <dbReference type="NCBI Taxonomy" id="3058042"/>
    <lineage>
        <taxon>Bacteria</taxon>
        <taxon>Pseudomonadati</taxon>
        <taxon>Pseudomonadota</taxon>
        <taxon>Betaproteobacteria</taxon>
        <taxon>Burkholderiales</taxon>
        <taxon>Sphaerotilaceae</taxon>
        <taxon>Roseateles</taxon>
    </lineage>
</organism>
<dbReference type="RefSeq" id="WP_290360441.1">
    <property type="nucleotide sequence ID" value="NZ_JAUHHC010000005.1"/>
</dbReference>
<protein>
    <submittedName>
        <fullName evidence="1">DciA family protein</fullName>
    </submittedName>
</protein>
<dbReference type="EMBL" id="JAUHHC010000005">
    <property type="protein sequence ID" value="MDN3922126.1"/>
    <property type="molecule type" value="Genomic_DNA"/>
</dbReference>
<keyword evidence="2" id="KW-1185">Reference proteome</keyword>
<reference evidence="1 2" key="1">
    <citation type="submission" date="2023-06" db="EMBL/GenBank/DDBJ databases">
        <title>Pelomonas sp. PFR6 16S ribosomal RNA gene Genome sequencing and assembly.</title>
        <authorList>
            <person name="Woo H."/>
        </authorList>
    </citation>
    <scope>NUCLEOTIDE SEQUENCE [LARGE SCALE GENOMIC DNA]</scope>
    <source>
        <strain evidence="1 2">PFR6</strain>
    </source>
</reference>